<keyword evidence="3" id="KW-0732">Signal</keyword>
<evidence type="ECO:0000256" key="3">
    <source>
        <dbReference type="SAM" id="SignalP"/>
    </source>
</evidence>
<dbReference type="PANTHER" id="PTHR30404">
    <property type="entry name" value="N-ACETYLMURAMOYL-L-ALANINE AMIDASE"/>
    <property type="match status" value="1"/>
</dbReference>
<dbReference type="RefSeq" id="WP_305991187.1">
    <property type="nucleotide sequence ID" value="NZ_JAVAMP010000002.1"/>
</dbReference>
<dbReference type="EMBL" id="JAVAMP010000002">
    <property type="protein sequence ID" value="MDP5273891.1"/>
    <property type="molecule type" value="Genomic_DNA"/>
</dbReference>
<keyword evidence="6" id="KW-1185">Reference proteome</keyword>
<dbReference type="InterPro" id="IPR021731">
    <property type="entry name" value="AMIN_dom"/>
</dbReference>
<dbReference type="Pfam" id="PF01520">
    <property type="entry name" value="Amidase_3"/>
    <property type="match status" value="1"/>
</dbReference>
<feature type="chain" id="PRO_5046824133" evidence="3">
    <location>
        <begin position="24"/>
        <end position="501"/>
    </location>
</feature>
<organism evidence="5 6">
    <name type="scientific">Chengkuizengella axinellae</name>
    <dbReference type="NCBI Taxonomy" id="3064388"/>
    <lineage>
        <taxon>Bacteria</taxon>
        <taxon>Bacillati</taxon>
        <taxon>Bacillota</taxon>
        <taxon>Bacilli</taxon>
        <taxon>Bacillales</taxon>
        <taxon>Paenibacillaceae</taxon>
        <taxon>Chengkuizengella</taxon>
    </lineage>
</organism>
<dbReference type="Gene3D" id="3.40.630.40">
    <property type="entry name" value="Zn-dependent exopeptidases"/>
    <property type="match status" value="1"/>
</dbReference>
<dbReference type="Pfam" id="PF11741">
    <property type="entry name" value="AMIN"/>
    <property type="match status" value="1"/>
</dbReference>
<feature type="domain" description="MurNAc-LAA" evidence="4">
    <location>
        <begin position="387"/>
        <end position="495"/>
    </location>
</feature>
<reference evidence="5 6" key="1">
    <citation type="submission" date="2023-08" db="EMBL/GenBank/DDBJ databases">
        <authorList>
            <person name="Park J.-S."/>
        </authorList>
    </citation>
    <scope>NUCLEOTIDE SEQUENCE [LARGE SCALE GENOMIC DNA]</scope>
    <source>
        <strain evidence="5 6">2205SS18-9</strain>
    </source>
</reference>
<comment type="caution">
    <text evidence="5">The sequence shown here is derived from an EMBL/GenBank/DDBJ whole genome shotgun (WGS) entry which is preliminary data.</text>
</comment>
<name>A0ABT9IX06_9BACL</name>
<feature type="region of interest" description="Disordered" evidence="2">
    <location>
        <begin position="146"/>
        <end position="181"/>
    </location>
</feature>
<dbReference type="Proteomes" id="UP001231941">
    <property type="component" value="Unassembled WGS sequence"/>
</dbReference>
<sequence length="501" mass="56860">MKRISILLSVLLFLNVFPSMIFADDSSISLYVNGEKSNDSPQKINGDLYIPFEFFIDELDAEVEWKSSNNHVNIQNKQINLDIYMDRSTAYLNGSTLEMKNTPKMIQGEVYLPIQIMSEDFGIKYIWDNFTQSIYVYKNKDGIQISSSKRSNPEPEPLVETNSSTGTQSTQSPEIKPESNLTSDNIVLQTNAGDPTLYEIEVLEDEIVFQGSTPLDYSSFYLPEPDRIVIDFEKSSFGPAFMDQESGTYNGVIEVDHPDVKSIRYAMFEDLYPRIVVDLHENIEYSMIGIPEDNQVKVLLGVTNTASQSNNNHPDEEIVVEDPFIIVIDPGHGGDDPGATGSVSSRVEKHFTLEFAQKLYDLLDEDPYFQPYMTRNDDVEIELDDRAAYANELGADAFLSIHGNIHEKLNISGTETYYWSDQSYDLAQTIHGYVVEAAGLPDRELREVKYRVLDKTDMPAALLEIGYLSTKHDEDLMLTDDFQNRVAESIVEALRDFYLNE</sequence>
<dbReference type="SMART" id="SM00646">
    <property type="entry name" value="Ami_3"/>
    <property type="match status" value="1"/>
</dbReference>
<dbReference type="Pfam" id="PF07833">
    <property type="entry name" value="Cu_amine_oxidN1"/>
    <property type="match status" value="1"/>
</dbReference>
<dbReference type="InterPro" id="IPR002508">
    <property type="entry name" value="MurNAc-LAA_cat"/>
</dbReference>
<dbReference type="InterPro" id="IPR050695">
    <property type="entry name" value="N-acetylmuramoyl_amidase_3"/>
</dbReference>
<evidence type="ECO:0000259" key="4">
    <source>
        <dbReference type="SMART" id="SM00646"/>
    </source>
</evidence>
<feature type="compositionally biased region" description="Low complexity" evidence="2">
    <location>
        <begin position="161"/>
        <end position="172"/>
    </location>
</feature>
<evidence type="ECO:0000256" key="2">
    <source>
        <dbReference type="SAM" id="MobiDB-lite"/>
    </source>
</evidence>
<dbReference type="SUPFAM" id="SSF55383">
    <property type="entry name" value="Copper amine oxidase, domain N"/>
    <property type="match status" value="1"/>
</dbReference>
<dbReference type="Gene3D" id="2.60.40.3500">
    <property type="match status" value="1"/>
</dbReference>
<dbReference type="SUPFAM" id="SSF53187">
    <property type="entry name" value="Zn-dependent exopeptidases"/>
    <property type="match status" value="1"/>
</dbReference>
<dbReference type="PANTHER" id="PTHR30404:SF0">
    <property type="entry name" value="N-ACETYLMURAMOYL-L-ALANINE AMIDASE AMIC"/>
    <property type="match status" value="1"/>
</dbReference>
<keyword evidence="1" id="KW-0378">Hydrolase</keyword>
<feature type="signal peptide" evidence="3">
    <location>
        <begin position="1"/>
        <end position="23"/>
    </location>
</feature>
<dbReference type="InterPro" id="IPR036582">
    <property type="entry name" value="Mao_N_sf"/>
</dbReference>
<evidence type="ECO:0000256" key="1">
    <source>
        <dbReference type="ARBA" id="ARBA00022801"/>
    </source>
</evidence>
<gene>
    <name evidence="5" type="ORF">Q5Y73_07225</name>
</gene>
<protein>
    <submittedName>
        <fullName evidence="5">N-acetylmuramoyl-L-alanine amidase family protein</fullName>
    </submittedName>
</protein>
<accession>A0ABT9IX06</accession>
<evidence type="ECO:0000313" key="6">
    <source>
        <dbReference type="Proteomes" id="UP001231941"/>
    </source>
</evidence>
<evidence type="ECO:0000313" key="5">
    <source>
        <dbReference type="EMBL" id="MDP5273891.1"/>
    </source>
</evidence>
<proteinExistence type="predicted"/>
<dbReference type="CDD" id="cd02696">
    <property type="entry name" value="MurNAc-LAA"/>
    <property type="match status" value="1"/>
</dbReference>
<dbReference type="InterPro" id="IPR012854">
    <property type="entry name" value="Cu_amine_oxidase-like_N"/>
</dbReference>
<dbReference type="Gene3D" id="3.30.457.10">
    <property type="entry name" value="Copper amine oxidase-like, N-terminal domain"/>
    <property type="match status" value="1"/>
</dbReference>